<sequence>MNDNRLSDYLKEDIYQLAKTIEEKGQSDVNVIIYSPNLIEGNNTDTIFSIASYYQPPVYYTGYGSQRYKDEVLVVENYTSDTGETDFSNSSFAKEWYNKVLTNAAKVAASDSAQSVLKNIPYSGLAIRLVNIFGEDPYVGGSTGDKIKVYFIEDKWRKYTSIMYPSSDYKLGAISDQYWMDVIVDKIESGVQTQKKQSTFMRNADYLNTDKRAYEYKSSLGYWNNKTTAHIFYDIYFNSALK</sequence>
<proteinExistence type="predicted"/>
<dbReference type="Proteomes" id="UP001231362">
    <property type="component" value="Unassembled WGS sequence"/>
</dbReference>
<dbReference type="RefSeq" id="WP_307151883.1">
    <property type="nucleotide sequence ID" value="NZ_JAUSTU010000027.1"/>
</dbReference>
<comment type="caution">
    <text evidence="1">The sequence shown here is derived from an EMBL/GenBank/DDBJ whole genome shotgun (WGS) entry which is preliminary data.</text>
</comment>
<gene>
    <name evidence="1" type="ORF">J2S07_003751</name>
</gene>
<dbReference type="EMBL" id="JAUSTU010000027">
    <property type="protein sequence ID" value="MDQ0157416.1"/>
    <property type="molecule type" value="Genomic_DNA"/>
</dbReference>
<reference evidence="1 2" key="1">
    <citation type="submission" date="2023-07" db="EMBL/GenBank/DDBJ databases">
        <title>Genomic Encyclopedia of Type Strains, Phase IV (KMG-IV): sequencing the most valuable type-strain genomes for metagenomic binning, comparative biology and taxonomic classification.</title>
        <authorList>
            <person name="Goeker M."/>
        </authorList>
    </citation>
    <scope>NUCLEOTIDE SEQUENCE [LARGE SCALE GENOMIC DNA]</scope>
    <source>
        <strain evidence="1 2">DSM 23948</strain>
    </source>
</reference>
<evidence type="ECO:0000313" key="1">
    <source>
        <dbReference type="EMBL" id="MDQ0157416.1"/>
    </source>
</evidence>
<keyword evidence="2" id="KW-1185">Reference proteome</keyword>
<accession>A0ABT9V8Y4</accession>
<organism evidence="1 2">
    <name type="scientific">Anoxybacillus andreesenii</name>
    <dbReference type="NCBI Taxonomy" id="1325932"/>
    <lineage>
        <taxon>Bacteria</taxon>
        <taxon>Bacillati</taxon>
        <taxon>Bacillota</taxon>
        <taxon>Bacilli</taxon>
        <taxon>Bacillales</taxon>
        <taxon>Anoxybacillaceae</taxon>
        <taxon>Anoxybacillus</taxon>
    </lineage>
</organism>
<protein>
    <submittedName>
        <fullName evidence="1">Uncharacterized protein</fullName>
    </submittedName>
</protein>
<name>A0ABT9V8Y4_9BACL</name>
<evidence type="ECO:0000313" key="2">
    <source>
        <dbReference type="Proteomes" id="UP001231362"/>
    </source>
</evidence>